<dbReference type="Pfam" id="PF09411">
    <property type="entry name" value="PagL"/>
    <property type="match status" value="1"/>
</dbReference>
<dbReference type="AlphaFoldDB" id="A0A0B4E3P1"/>
<evidence type="ECO:0000256" key="1">
    <source>
        <dbReference type="SAM" id="SignalP"/>
    </source>
</evidence>
<feature type="chain" id="PRO_5002102931" description="Deacylase" evidence="1">
    <location>
        <begin position="21"/>
        <end position="389"/>
    </location>
</feature>
<evidence type="ECO:0000313" key="3">
    <source>
        <dbReference type="Proteomes" id="UP000031167"/>
    </source>
</evidence>
<keyword evidence="3" id="KW-1185">Reference proteome</keyword>
<dbReference type="Gene3D" id="2.40.160.20">
    <property type="match status" value="1"/>
</dbReference>
<protein>
    <recommendedName>
        <fullName evidence="4">Deacylase</fullName>
    </recommendedName>
</protein>
<dbReference type="STRING" id="363331.RM51_18060"/>
<proteinExistence type="predicted"/>
<sequence>MILKNFYTYFLVLLSILCKAQEADSLKPKLWTASANAEYGMVLPTNIHLKSYPHKAFAAYSFEFLKQTNGEKDWESLYNHPQIGVGFIAFDFLQNRQMGSPFAIYGIYNAKIKQWGSLKWYHNINLGISFNSNPFDLDKGYYNTSVGSKTNMFIGLGTGLYYEIGKHFDLGMNLKFNHLSNGSLKIPNKGLNSVTPQLSLVYYPERVSLKKADTITLNKEKYNTLEFSVFAGRKDAFYKGERRDEVKLYDGFDYSIYGAEAFYLRQYSAKSAYGIGVGITQDEEYNHSMYVSDSTVYQKKRFSKNQLLFSVIPTYRLMIGNLYVNVGAGYYVLKKTTKYDKTAFFQRIALQYQFTDRLFASFGINAYDFHVANYLEWKLGYTFSKKVRK</sequence>
<reference evidence="2 3" key="1">
    <citation type="submission" date="2014-12" db="EMBL/GenBank/DDBJ databases">
        <title>Genome sequencing of Chryseobacterium taiwanense TPW19.</title>
        <authorList>
            <person name="Tan P.W."/>
            <person name="Chan K.-G."/>
        </authorList>
    </citation>
    <scope>NUCLEOTIDE SEQUENCE [LARGE SCALE GENOMIC DNA]</scope>
    <source>
        <strain evidence="2 3">TPW19</strain>
    </source>
</reference>
<organism evidence="2 3">
    <name type="scientific">Chryseobacterium taiwanense</name>
    <dbReference type="NCBI Taxonomy" id="363331"/>
    <lineage>
        <taxon>Bacteria</taxon>
        <taxon>Pseudomonadati</taxon>
        <taxon>Bacteroidota</taxon>
        <taxon>Flavobacteriia</taxon>
        <taxon>Flavobacteriales</taxon>
        <taxon>Weeksellaceae</taxon>
        <taxon>Chryseobacterium group</taxon>
        <taxon>Chryseobacterium</taxon>
    </lineage>
</organism>
<evidence type="ECO:0000313" key="2">
    <source>
        <dbReference type="EMBL" id="KIC61218.1"/>
    </source>
</evidence>
<comment type="caution">
    <text evidence="2">The sequence shown here is derived from an EMBL/GenBank/DDBJ whole genome shotgun (WGS) entry which is preliminary data.</text>
</comment>
<dbReference type="Proteomes" id="UP000031167">
    <property type="component" value="Unassembled WGS sequence"/>
</dbReference>
<evidence type="ECO:0008006" key="4">
    <source>
        <dbReference type="Google" id="ProtNLM"/>
    </source>
</evidence>
<feature type="signal peptide" evidence="1">
    <location>
        <begin position="1"/>
        <end position="20"/>
    </location>
</feature>
<dbReference type="EMBL" id="JWTA01000021">
    <property type="protein sequence ID" value="KIC61218.1"/>
    <property type="molecule type" value="Genomic_DNA"/>
</dbReference>
<name>A0A0B4E3P1_9FLAO</name>
<keyword evidence="1" id="KW-0732">Signal</keyword>
<accession>A0A0B4E3P1</accession>
<gene>
    <name evidence="2" type="ORF">RM51_18060</name>
</gene>
<dbReference type="InterPro" id="IPR018550">
    <property type="entry name" value="Lipid-A_deacylase-rel"/>
</dbReference>